<keyword evidence="2" id="KW-1185">Reference proteome</keyword>
<evidence type="ECO:0000313" key="1">
    <source>
        <dbReference type="EMBL" id="WYW21239.1"/>
    </source>
</evidence>
<evidence type="ECO:0000313" key="2">
    <source>
        <dbReference type="Proteomes" id="UP001456344"/>
    </source>
</evidence>
<name>A0ACD5BPJ3_9PSEU</name>
<gene>
    <name evidence="1" type="ORF">LCL61_37410</name>
</gene>
<organism evidence="1 2">
    <name type="scientific">Amycolatopsis coloradensis</name>
    <dbReference type="NCBI Taxonomy" id="76021"/>
    <lineage>
        <taxon>Bacteria</taxon>
        <taxon>Bacillati</taxon>
        <taxon>Actinomycetota</taxon>
        <taxon>Actinomycetes</taxon>
        <taxon>Pseudonocardiales</taxon>
        <taxon>Pseudonocardiaceae</taxon>
        <taxon>Amycolatopsis</taxon>
    </lineage>
</organism>
<dbReference type="EMBL" id="CP150484">
    <property type="protein sequence ID" value="WYW21239.1"/>
    <property type="molecule type" value="Genomic_DNA"/>
</dbReference>
<accession>A0ACD5BPJ3</accession>
<proteinExistence type="predicted"/>
<dbReference type="Proteomes" id="UP001456344">
    <property type="component" value="Chromosome"/>
</dbReference>
<protein>
    <submittedName>
        <fullName evidence="1">Lasso peptide biosynthesis B2 protein</fullName>
    </submittedName>
</protein>
<reference evidence="1" key="1">
    <citation type="submission" date="2023-10" db="EMBL/GenBank/DDBJ databases">
        <title>Whole genome sequencing of actinobacterial strain Amycolatopsis sp. (BCA-696) identifies the underlying plant growth-promoting genes.</title>
        <authorList>
            <person name="Gandham P."/>
            <person name="Vadla N."/>
            <person name="Saji A."/>
            <person name="Srinivas V."/>
            <person name="Ruperao P."/>
            <person name="Selvanayagam S."/>
            <person name="Saxena R.K."/>
            <person name="Rathore A."/>
            <person name="Gopalakrishnan S."/>
            <person name="Thakur V."/>
        </authorList>
    </citation>
    <scope>NUCLEOTIDE SEQUENCE</scope>
    <source>
        <strain evidence="1">BCA-696</strain>
    </source>
</reference>
<sequence>MTTPMTLPRRGEGIPLPRRLLARAAVALARLLALLPPARIRMVLGYIRRGARPAGLGQASAARDAVTTVSLVCRGAQGCVPRSISTALLCRAWGVWPTWCVGARKVGPFAAHAWVEVDGVLVGEEFSDDYFQRLMIVPPVDS</sequence>